<dbReference type="AlphaFoldDB" id="A0A1B1Z1X6"/>
<name>A0A1B1Z1X6_9BACL</name>
<gene>
    <name evidence="3" type="ORF">ABE41_005490</name>
</gene>
<sequence length="219" mass="24339">MGRYNQKEKSTKKRNVVLFSALGAVLLALLFLPKDALLMGNEEEEPVKKESKEPKHKVVKLQPDNESAYEDDEKSTDSSQAAEEEQEPSEEIGIDPEKEADKKEKAKKAEEEKKKKAAEAKKKEQAASQPKINEPIGTSQTGTHTSSYEEGSVDWNEKLKAIRLATGLDENMTVWKIANGGGPQKSVAEVSPDGKPGERYTVNLEWVDQKGWKVTSVKK</sequence>
<dbReference type="InterPro" id="IPR009988">
    <property type="entry name" value="DUF1510"/>
</dbReference>
<evidence type="ECO:0000259" key="2">
    <source>
        <dbReference type="Pfam" id="PF07423"/>
    </source>
</evidence>
<feature type="domain" description="DUF1510" evidence="2">
    <location>
        <begin position="133"/>
        <end position="219"/>
    </location>
</feature>
<dbReference type="OrthoDB" id="2168558at2"/>
<organism evidence="3 4">
    <name type="scientific">Fictibacillus arsenicus</name>
    <dbReference type="NCBI Taxonomy" id="255247"/>
    <lineage>
        <taxon>Bacteria</taxon>
        <taxon>Bacillati</taxon>
        <taxon>Bacillota</taxon>
        <taxon>Bacilli</taxon>
        <taxon>Bacillales</taxon>
        <taxon>Fictibacillaceae</taxon>
        <taxon>Fictibacillus</taxon>
    </lineage>
</organism>
<dbReference type="Pfam" id="PF07423">
    <property type="entry name" value="DUF1510"/>
    <property type="match status" value="1"/>
</dbReference>
<feature type="region of interest" description="Disordered" evidence="1">
    <location>
        <begin position="42"/>
        <end position="154"/>
    </location>
</feature>
<feature type="compositionally biased region" description="Polar residues" evidence="1">
    <location>
        <begin position="128"/>
        <end position="149"/>
    </location>
</feature>
<accession>A0A1B1Z1X6</accession>
<evidence type="ECO:0000313" key="4">
    <source>
        <dbReference type="Proteomes" id="UP000077412"/>
    </source>
</evidence>
<dbReference type="Proteomes" id="UP000077412">
    <property type="component" value="Chromosome"/>
</dbReference>
<feature type="region of interest" description="Disordered" evidence="1">
    <location>
        <begin position="178"/>
        <end position="197"/>
    </location>
</feature>
<proteinExistence type="predicted"/>
<feature type="compositionally biased region" description="Basic and acidic residues" evidence="1">
    <location>
        <begin position="95"/>
        <end position="125"/>
    </location>
</feature>
<feature type="compositionally biased region" description="Acidic residues" evidence="1">
    <location>
        <begin position="82"/>
        <end position="94"/>
    </location>
</feature>
<dbReference type="KEGG" id="far:ABE41_005490"/>
<evidence type="ECO:0000256" key="1">
    <source>
        <dbReference type="SAM" id="MobiDB-lite"/>
    </source>
</evidence>
<reference evidence="3 4" key="1">
    <citation type="submission" date="2016-08" db="EMBL/GenBank/DDBJ databases">
        <title>Complete genome sequence of Fictibacillus arsenicus G25-54, a strain with toxicity to nematodes and a potential arsenic-resistance activity.</title>
        <authorList>
            <person name="Zheng Z."/>
        </authorList>
    </citation>
    <scope>NUCLEOTIDE SEQUENCE [LARGE SCALE GENOMIC DNA]</scope>
    <source>
        <strain evidence="3 4">G25-54</strain>
    </source>
</reference>
<dbReference type="RefSeq" id="WP_066287305.1">
    <property type="nucleotide sequence ID" value="NZ_CP016761.1"/>
</dbReference>
<keyword evidence="4" id="KW-1185">Reference proteome</keyword>
<evidence type="ECO:0000313" key="3">
    <source>
        <dbReference type="EMBL" id="ANX11453.1"/>
    </source>
</evidence>
<dbReference type="EMBL" id="CP016761">
    <property type="protein sequence ID" value="ANX11453.1"/>
    <property type="molecule type" value="Genomic_DNA"/>
</dbReference>
<dbReference type="STRING" id="255247.ABE41_005490"/>
<protein>
    <recommendedName>
        <fullName evidence="2">DUF1510 domain-containing protein</fullName>
    </recommendedName>
</protein>